<keyword evidence="2" id="KW-0813">Transport</keyword>
<dbReference type="FunFam" id="3.40.30.10:FF:000001">
    <property type="entry name" value="Thioredoxin"/>
    <property type="match status" value="1"/>
</dbReference>
<dbReference type="PROSITE" id="PS00194">
    <property type="entry name" value="THIOREDOXIN_1"/>
    <property type="match status" value="1"/>
</dbReference>
<dbReference type="InterPro" id="IPR005746">
    <property type="entry name" value="Thioredoxin"/>
</dbReference>
<dbReference type="InterPro" id="IPR013766">
    <property type="entry name" value="Thioredoxin_domain"/>
</dbReference>
<dbReference type="PRINTS" id="PR00421">
    <property type="entry name" value="THIOREDOXIN"/>
</dbReference>
<keyword evidence="9" id="KW-1185">Reference proteome</keyword>
<evidence type="ECO:0000256" key="2">
    <source>
        <dbReference type="ARBA" id="ARBA00022448"/>
    </source>
</evidence>
<dbReference type="PANTHER" id="PTHR43601:SF3">
    <property type="entry name" value="THIOREDOXIN, MITOCHONDRIAL"/>
    <property type="match status" value="1"/>
</dbReference>
<dbReference type="InParanoid" id="T1G057"/>
<gene>
    <name evidence="8" type="primary">20214455</name>
    <name evidence="7" type="ORF">HELRODRAFT_70377</name>
</gene>
<evidence type="ECO:0000256" key="4">
    <source>
        <dbReference type="ARBA" id="ARBA00023157"/>
    </source>
</evidence>
<sequence length="169" mass="18497">MVYPRAVVRNTPVSVTPGALATTARCPPPHLPAPAPVAVATVAAISSAPRRQLHQTNACLNEHIFNIQDSEDFKKRVLHSKVPTIVDFYATWCGPCKLLIPKLEQIVAKNEGKVVLAKIDIDVHTDIADSYRVSAVPTVIAMKNGKELDKFVGFKDDSTLETFVEKLLK</sequence>
<dbReference type="EMBL" id="AMQM01002116">
    <property type="status" value="NOT_ANNOTATED_CDS"/>
    <property type="molecule type" value="Genomic_DNA"/>
</dbReference>
<evidence type="ECO:0000313" key="7">
    <source>
        <dbReference type="EMBL" id="ESN91569.1"/>
    </source>
</evidence>
<dbReference type="FunCoup" id="T1G057">
    <property type="interactions" value="899"/>
</dbReference>
<dbReference type="CDD" id="cd02947">
    <property type="entry name" value="TRX_family"/>
    <property type="match status" value="1"/>
</dbReference>
<protein>
    <recommendedName>
        <fullName evidence="6">Thioredoxin domain-containing protein</fullName>
    </recommendedName>
</protein>
<evidence type="ECO:0000259" key="6">
    <source>
        <dbReference type="PROSITE" id="PS51352"/>
    </source>
</evidence>
<keyword evidence="3" id="KW-0249">Electron transport</keyword>
<name>T1G057_HELRO</name>
<evidence type="ECO:0000256" key="3">
    <source>
        <dbReference type="ARBA" id="ARBA00022982"/>
    </source>
</evidence>
<evidence type="ECO:0000256" key="1">
    <source>
        <dbReference type="ARBA" id="ARBA00008987"/>
    </source>
</evidence>
<dbReference type="STRING" id="6412.T1G057"/>
<keyword evidence="5" id="KW-0676">Redox-active center</keyword>
<dbReference type="CTD" id="20214455"/>
<evidence type="ECO:0000313" key="9">
    <source>
        <dbReference type="Proteomes" id="UP000015101"/>
    </source>
</evidence>
<dbReference type="KEGG" id="hro:HELRODRAFT_70377"/>
<dbReference type="SUPFAM" id="SSF52833">
    <property type="entry name" value="Thioredoxin-like"/>
    <property type="match status" value="1"/>
</dbReference>
<dbReference type="PROSITE" id="PS51352">
    <property type="entry name" value="THIOREDOXIN_2"/>
    <property type="match status" value="1"/>
</dbReference>
<dbReference type="InterPro" id="IPR036249">
    <property type="entry name" value="Thioredoxin-like_sf"/>
</dbReference>
<evidence type="ECO:0000313" key="8">
    <source>
        <dbReference type="EnsemblMetazoa" id="HelroP70377"/>
    </source>
</evidence>
<dbReference type="HOGENOM" id="CLU_090389_11_1_1"/>
<dbReference type="EMBL" id="KB097700">
    <property type="protein sequence ID" value="ESN91569.1"/>
    <property type="molecule type" value="Genomic_DNA"/>
</dbReference>
<dbReference type="AlphaFoldDB" id="T1G057"/>
<dbReference type="InterPro" id="IPR017937">
    <property type="entry name" value="Thioredoxin_CS"/>
</dbReference>
<dbReference type="OMA" id="RFICNAR"/>
<dbReference type="RefSeq" id="XP_009030126.1">
    <property type="nucleotide sequence ID" value="XM_009031878.1"/>
</dbReference>
<reference evidence="7 9" key="2">
    <citation type="journal article" date="2013" name="Nature">
        <title>Insights into bilaterian evolution from three spiralian genomes.</title>
        <authorList>
            <person name="Simakov O."/>
            <person name="Marletaz F."/>
            <person name="Cho S.J."/>
            <person name="Edsinger-Gonzales E."/>
            <person name="Havlak P."/>
            <person name="Hellsten U."/>
            <person name="Kuo D.H."/>
            <person name="Larsson T."/>
            <person name="Lv J."/>
            <person name="Arendt D."/>
            <person name="Savage R."/>
            <person name="Osoegawa K."/>
            <person name="de Jong P."/>
            <person name="Grimwood J."/>
            <person name="Chapman J.A."/>
            <person name="Shapiro H."/>
            <person name="Aerts A."/>
            <person name="Otillar R.P."/>
            <person name="Terry A.Y."/>
            <person name="Boore J.L."/>
            <person name="Grigoriev I.V."/>
            <person name="Lindberg D.R."/>
            <person name="Seaver E.C."/>
            <person name="Weisblat D.A."/>
            <person name="Putnam N.H."/>
            <person name="Rokhsar D.S."/>
        </authorList>
    </citation>
    <scope>NUCLEOTIDE SEQUENCE</scope>
</reference>
<dbReference type="GO" id="GO:0045454">
    <property type="term" value="P:cell redox homeostasis"/>
    <property type="evidence" value="ECO:0000318"/>
    <property type="project" value="GO_Central"/>
</dbReference>
<dbReference type="Pfam" id="PF00085">
    <property type="entry name" value="Thioredoxin"/>
    <property type="match status" value="1"/>
</dbReference>
<keyword evidence="4" id="KW-1015">Disulfide bond</keyword>
<proteinExistence type="inferred from homology"/>
<accession>T1G057</accession>
<dbReference type="PANTHER" id="PTHR43601">
    <property type="entry name" value="THIOREDOXIN, MITOCHONDRIAL"/>
    <property type="match status" value="1"/>
</dbReference>
<dbReference type="OrthoDB" id="19690at2759"/>
<reference evidence="8" key="3">
    <citation type="submission" date="2015-06" db="UniProtKB">
        <authorList>
            <consortium name="EnsemblMetazoa"/>
        </authorList>
    </citation>
    <scope>IDENTIFICATION</scope>
</reference>
<comment type="similarity">
    <text evidence="1">Belongs to the thioredoxin family.</text>
</comment>
<dbReference type="Gene3D" id="3.40.30.10">
    <property type="entry name" value="Glutaredoxin"/>
    <property type="match status" value="1"/>
</dbReference>
<evidence type="ECO:0000256" key="5">
    <source>
        <dbReference type="ARBA" id="ARBA00023284"/>
    </source>
</evidence>
<dbReference type="NCBIfam" id="TIGR01068">
    <property type="entry name" value="thioredoxin"/>
    <property type="match status" value="1"/>
</dbReference>
<dbReference type="GeneID" id="20214455"/>
<feature type="domain" description="Thioredoxin" evidence="6">
    <location>
        <begin position="27"/>
        <end position="169"/>
    </location>
</feature>
<dbReference type="eggNOG" id="KOG0910">
    <property type="taxonomic scope" value="Eukaryota"/>
</dbReference>
<dbReference type="GO" id="GO:0005739">
    <property type="term" value="C:mitochondrion"/>
    <property type="evidence" value="ECO:0000318"/>
    <property type="project" value="GO_Central"/>
</dbReference>
<dbReference type="EnsemblMetazoa" id="HelroT70377">
    <property type="protein sequence ID" value="HelroP70377"/>
    <property type="gene ID" value="HelroG70377"/>
</dbReference>
<dbReference type="Proteomes" id="UP000015101">
    <property type="component" value="Unassembled WGS sequence"/>
</dbReference>
<organism evidence="8 9">
    <name type="scientific">Helobdella robusta</name>
    <name type="common">Californian leech</name>
    <dbReference type="NCBI Taxonomy" id="6412"/>
    <lineage>
        <taxon>Eukaryota</taxon>
        <taxon>Metazoa</taxon>
        <taxon>Spiralia</taxon>
        <taxon>Lophotrochozoa</taxon>
        <taxon>Annelida</taxon>
        <taxon>Clitellata</taxon>
        <taxon>Hirudinea</taxon>
        <taxon>Rhynchobdellida</taxon>
        <taxon>Glossiphoniidae</taxon>
        <taxon>Helobdella</taxon>
    </lineage>
</organism>
<reference evidence="9" key="1">
    <citation type="submission" date="2012-12" db="EMBL/GenBank/DDBJ databases">
        <authorList>
            <person name="Hellsten U."/>
            <person name="Grimwood J."/>
            <person name="Chapman J.A."/>
            <person name="Shapiro H."/>
            <person name="Aerts A."/>
            <person name="Otillar R.P."/>
            <person name="Terry A.Y."/>
            <person name="Boore J.L."/>
            <person name="Simakov O."/>
            <person name="Marletaz F."/>
            <person name="Cho S.-J."/>
            <person name="Edsinger-Gonzales E."/>
            <person name="Havlak P."/>
            <person name="Kuo D.-H."/>
            <person name="Larsson T."/>
            <person name="Lv J."/>
            <person name="Arendt D."/>
            <person name="Savage R."/>
            <person name="Osoegawa K."/>
            <person name="de Jong P."/>
            <person name="Lindberg D.R."/>
            <person name="Seaver E.C."/>
            <person name="Weisblat D.A."/>
            <person name="Putnam N.H."/>
            <person name="Grigoriev I.V."/>
            <person name="Rokhsar D.S."/>
        </authorList>
    </citation>
    <scope>NUCLEOTIDE SEQUENCE</scope>
</reference>
<dbReference type="GO" id="GO:0015035">
    <property type="term" value="F:protein-disulfide reductase activity"/>
    <property type="evidence" value="ECO:0007669"/>
    <property type="project" value="InterPro"/>
</dbReference>